<reference evidence="1" key="1">
    <citation type="submission" date="2022-02" db="EMBL/GenBank/DDBJ databases">
        <title>Plant Genome Project.</title>
        <authorList>
            <person name="Zhang R.-G."/>
        </authorList>
    </citation>
    <scope>NUCLEOTIDE SEQUENCE</scope>
    <source>
        <strain evidence="1">AT1</strain>
    </source>
</reference>
<protein>
    <submittedName>
        <fullName evidence="1">Uncharacterized protein</fullName>
    </submittedName>
</protein>
<evidence type="ECO:0000313" key="2">
    <source>
        <dbReference type="Proteomes" id="UP001062846"/>
    </source>
</evidence>
<proteinExistence type="predicted"/>
<dbReference type="EMBL" id="CM046393">
    <property type="protein sequence ID" value="KAI8549646.1"/>
    <property type="molecule type" value="Genomic_DNA"/>
</dbReference>
<accession>A0ACC0N9G8</accession>
<comment type="caution">
    <text evidence="1">The sequence shown here is derived from an EMBL/GenBank/DDBJ whole genome shotgun (WGS) entry which is preliminary data.</text>
</comment>
<gene>
    <name evidence="1" type="ORF">RHMOL_Rhmol06G0041100</name>
</gene>
<dbReference type="Proteomes" id="UP001062846">
    <property type="component" value="Chromosome 6"/>
</dbReference>
<evidence type="ECO:0000313" key="1">
    <source>
        <dbReference type="EMBL" id="KAI8549646.1"/>
    </source>
</evidence>
<sequence>MAEKSKILIIGGTGYIGKFIVEASAKSGHPTFALVRKSTVSDPAKAKIIDGFKSYGVTLLHGDLNDYESLVKAIKQVDVVISTVGALQILDQTKIIAAIKEVGHIKRFFPSEFGNDVDRTRAVEPAKTAFAFKAQIRRAIEAEGIPHTIVSSNYFAGYFLPTLAQPGLSAPPRDKVIIPGDGNPKAVFNEEHDIGTYTIKAVDDPRTLNKIVYIKPPKNIYSFNELVSLWEKKIGKTLERIHVPEHEVLKQIQESPIPFNVIFAINHSVFVKGDQTYFVIEPSFGVEASELYPESPGNPWYQDVDSDSIGCRLGIPSAPAHSVENFSLNERDLVSHLVVSANTGHPKKYRLTLVGTGFQTEPKSTFHDPISVAKFQFCSTKKVIPGDVNDHESLVKAIKQVDVVISAIGSLQILDQTKIIAAIKEVGHIKRFFPSEFGNDVDHVNAVEPAKTAFALKAQIRRAIEAEGIPYTYVPSNFFAGYFLPTLAQPGLSAPPRDKVTIPGDGNPKAVFNEEHDIGTYTIKAVDDPRTLNKILYIKPPKNIYSFNELVSLWEKKIGKTLERIYVPEDQVLKQIQESPIPFNVIFAISHSAFVKGDQTNFVIEPSFGVEASELYPDVKYTTYKLCSRKLIFPLKYHLPKSFSRKIPMAEKTKILIIGATGYIGKFIVEASAKSSHPTFALVRESTVSDPAKAKLIDGFKNSGVTVLHAIKQVDVVISTVSIMQLLDQVKIIAAIKEVGNIKRFFPSEFGNDVDRENGVEPAKTAFAVKAQIRRAIEAEGIPHTYVCSNCFAGYFLPTLAQEGLSAPPRDKAIILGDGNPKAVFNDEHDIGTYTIKAVDDPRTLNKILYIKPPKNVYSFNEIVSSWEKKIGKTLERIYVPEDQILKRIQESPGINHLASLLLAIYHSVFVKGDQTNFEIEPSFGVEASELYPDVKYTTVEEYLDQFV</sequence>
<keyword evidence="2" id="KW-1185">Reference proteome</keyword>
<name>A0ACC0N9G8_RHOML</name>
<organism evidence="1 2">
    <name type="scientific">Rhododendron molle</name>
    <name type="common">Chinese azalea</name>
    <name type="synonym">Azalea mollis</name>
    <dbReference type="NCBI Taxonomy" id="49168"/>
    <lineage>
        <taxon>Eukaryota</taxon>
        <taxon>Viridiplantae</taxon>
        <taxon>Streptophyta</taxon>
        <taxon>Embryophyta</taxon>
        <taxon>Tracheophyta</taxon>
        <taxon>Spermatophyta</taxon>
        <taxon>Magnoliopsida</taxon>
        <taxon>eudicotyledons</taxon>
        <taxon>Gunneridae</taxon>
        <taxon>Pentapetalae</taxon>
        <taxon>asterids</taxon>
        <taxon>Ericales</taxon>
        <taxon>Ericaceae</taxon>
        <taxon>Ericoideae</taxon>
        <taxon>Rhodoreae</taxon>
        <taxon>Rhododendron</taxon>
    </lineage>
</organism>